<sequence length="105" mass="12222">MWVTTTEYKYIELDDRNIPIVAGTTMKVIELVTGQIAYGWSPEELHFQHPYLTMSQIYSALAYYWDHKEELDADIQQREEYAANLRKQAGESPLAKKLRAKGIIK</sequence>
<protein>
    <submittedName>
        <fullName evidence="1">DUF433 domain-containing protein</fullName>
    </submittedName>
</protein>
<dbReference type="RefSeq" id="WP_413280664.1">
    <property type="nucleotide sequence ID" value="NZ_JBHFNT010000246.1"/>
</dbReference>
<dbReference type="InterPro" id="IPR007367">
    <property type="entry name" value="DUF433"/>
</dbReference>
<name>A0ABV4WTA9_9CYAN</name>
<organism evidence="1 2">
    <name type="scientific">Floridaenema evergladense BLCC-F167</name>
    <dbReference type="NCBI Taxonomy" id="3153639"/>
    <lineage>
        <taxon>Bacteria</taxon>
        <taxon>Bacillati</taxon>
        <taxon>Cyanobacteriota</taxon>
        <taxon>Cyanophyceae</taxon>
        <taxon>Oscillatoriophycideae</taxon>
        <taxon>Aerosakkonematales</taxon>
        <taxon>Aerosakkonemataceae</taxon>
        <taxon>Floridanema</taxon>
        <taxon>Floridanema evergladense</taxon>
    </lineage>
</organism>
<reference evidence="1 2" key="1">
    <citation type="submission" date="2024-09" db="EMBL/GenBank/DDBJ databases">
        <title>Floridaenema gen nov. (Aerosakkonemataceae, Aerosakkonematales ord. nov., Cyanobacteria) from benthic tropical and subtropical fresh waters, with the description of four new species.</title>
        <authorList>
            <person name="Moretto J.A."/>
            <person name="Berthold D.E."/>
            <person name="Lefler F.W."/>
            <person name="Huang I.-S."/>
            <person name="Laughinghouse H. IV."/>
        </authorList>
    </citation>
    <scope>NUCLEOTIDE SEQUENCE [LARGE SCALE GENOMIC DNA]</scope>
    <source>
        <strain evidence="1 2">BLCC-F167</strain>
    </source>
</reference>
<accession>A0ABV4WTA9</accession>
<dbReference type="EMBL" id="JBHFNT010000246">
    <property type="protein sequence ID" value="MFB2838343.1"/>
    <property type="molecule type" value="Genomic_DNA"/>
</dbReference>
<proteinExistence type="predicted"/>
<dbReference type="InterPro" id="IPR009057">
    <property type="entry name" value="Homeodomain-like_sf"/>
</dbReference>
<dbReference type="Pfam" id="PF04255">
    <property type="entry name" value="DUF433"/>
    <property type="match status" value="1"/>
</dbReference>
<comment type="caution">
    <text evidence="1">The sequence shown here is derived from an EMBL/GenBank/DDBJ whole genome shotgun (WGS) entry which is preliminary data.</text>
</comment>
<dbReference type="Gene3D" id="1.10.10.10">
    <property type="entry name" value="Winged helix-like DNA-binding domain superfamily/Winged helix DNA-binding domain"/>
    <property type="match status" value="1"/>
</dbReference>
<gene>
    <name evidence="1" type="ORF">ACE1CA_27940</name>
</gene>
<evidence type="ECO:0000313" key="2">
    <source>
        <dbReference type="Proteomes" id="UP001576780"/>
    </source>
</evidence>
<dbReference type="Proteomes" id="UP001576780">
    <property type="component" value="Unassembled WGS sequence"/>
</dbReference>
<dbReference type="SUPFAM" id="SSF46689">
    <property type="entry name" value="Homeodomain-like"/>
    <property type="match status" value="1"/>
</dbReference>
<dbReference type="InterPro" id="IPR036388">
    <property type="entry name" value="WH-like_DNA-bd_sf"/>
</dbReference>
<keyword evidence="2" id="KW-1185">Reference proteome</keyword>
<evidence type="ECO:0000313" key="1">
    <source>
        <dbReference type="EMBL" id="MFB2838343.1"/>
    </source>
</evidence>